<dbReference type="AlphaFoldDB" id="A0A8S2Y8G4"/>
<evidence type="ECO:0000313" key="4">
    <source>
        <dbReference type="EMBL" id="CAF4843967.1"/>
    </source>
</evidence>
<reference evidence="3" key="1">
    <citation type="submission" date="2021-02" db="EMBL/GenBank/DDBJ databases">
        <authorList>
            <person name="Nowell W R."/>
        </authorList>
    </citation>
    <scope>NUCLEOTIDE SEQUENCE</scope>
</reference>
<dbReference type="GO" id="GO:0016020">
    <property type="term" value="C:membrane"/>
    <property type="evidence" value="ECO:0007669"/>
    <property type="project" value="InterPro"/>
</dbReference>
<evidence type="ECO:0000259" key="2">
    <source>
        <dbReference type="PROSITE" id="PS50268"/>
    </source>
</evidence>
<dbReference type="EMBL" id="CAJOBI010089554">
    <property type="protein sequence ID" value="CAF4535287.1"/>
    <property type="molecule type" value="Genomic_DNA"/>
</dbReference>
<accession>A0A8S2Y8G4</accession>
<evidence type="ECO:0000313" key="5">
    <source>
        <dbReference type="Proteomes" id="UP000676336"/>
    </source>
</evidence>
<protein>
    <recommendedName>
        <fullName evidence="2">Cadherin domain-containing protein</fullName>
    </recommendedName>
</protein>
<dbReference type="InterPro" id="IPR015919">
    <property type="entry name" value="Cadherin-like_sf"/>
</dbReference>
<dbReference type="EMBL" id="CAJOBI010159185">
    <property type="protein sequence ID" value="CAF4843967.1"/>
    <property type="molecule type" value="Genomic_DNA"/>
</dbReference>
<dbReference type="PROSITE" id="PS50268">
    <property type="entry name" value="CADHERIN_2"/>
    <property type="match status" value="1"/>
</dbReference>
<dbReference type="GO" id="GO:0007156">
    <property type="term" value="P:homophilic cell adhesion via plasma membrane adhesion molecules"/>
    <property type="evidence" value="ECO:0007669"/>
    <property type="project" value="InterPro"/>
</dbReference>
<dbReference type="GO" id="GO:0005509">
    <property type="term" value="F:calcium ion binding"/>
    <property type="evidence" value="ECO:0007669"/>
    <property type="project" value="UniProtKB-UniRule"/>
</dbReference>
<feature type="non-terminal residue" evidence="3">
    <location>
        <position position="80"/>
    </location>
</feature>
<dbReference type="InterPro" id="IPR002126">
    <property type="entry name" value="Cadherin-like_dom"/>
</dbReference>
<keyword evidence="1" id="KW-0106">Calcium</keyword>
<evidence type="ECO:0000256" key="1">
    <source>
        <dbReference type="PROSITE-ProRule" id="PRU00043"/>
    </source>
</evidence>
<sequence>VSDLDSPLKFDLKINSSDILPFNIDGPYGDSTYVLLTNSKLDREYKDKYIVNLIINDSGQPMLTSFYKLIINILDNNDNS</sequence>
<organism evidence="3 5">
    <name type="scientific">Rotaria magnacalcarata</name>
    <dbReference type="NCBI Taxonomy" id="392030"/>
    <lineage>
        <taxon>Eukaryota</taxon>
        <taxon>Metazoa</taxon>
        <taxon>Spiralia</taxon>
        <taxon>Gnathifera</taxon>
        <taxon>Rotifera</taxon>
        <taxon>Eurotatoria</taxon>
        <taxon>Bdelloidea</taxon>
        <taxon>Philodinida</taxon>
        <taxon>Philodinidae</taxon>
        <taxon>Rotaria</taxon>
    </lineage>
</organism>
<feature type="domain" description="Cadherin" evidence="2">
    <location>
        <begin position="3"/>
        <end position="79"/>
    </location>
</feature>
<evidence type="ECO:0000313" key="3">
    <source>
        <dbReference type="EMBL" id="CAF4535287.1"/>
    </source>
</evidence>
<gene>
    <name evidence="3" type="ORF">SMN809_LOCUS36396</name>
    <name evidence="4" type="ORF">SMN809_LOCUS49075</name>
</gene>
<name>A0A8S2Y8G4_9BILA</name>
<comment type="caution">
    <text evidence="3">The sequence shown here is derived from an EMBL/GenBank/DDBJ whole genome shotgun (WGS) entry which is preliminary data.</text>
</comment>
<feature type="non-terminal residue" evidence="3">
    <location>
        <position position="1"/>
    </location>
</feature>
<dbReference type="SUPFAM" id="SSF49313">
    <property type="entry name" value="Cadherin-like"/>
    <property type="match status" value="1"/>
</dbReference>
<dbReference type="CDD" id="cd11304">
    <property type="entry name" value="Cadherin_repeat"/>
    <property type="match status" value="1"/>
</dbReference>
<dbReference type="Proteomes" id="UP000676336">
    <property type="component" value="Unassembled WGS sequence"/>
</dbReference>
<proteinExistence type="predicted"/>
<dbReference type="Gene3D" id="2.60.40.60">
    <property type="entry name" value="Cadherins"/>
    <property type="match status" value="1"/>
</dbReference>